<dbReference type="PRINTS" id="PR00046">
    <property type="entry name" value="SIGMA70FCT"/>
</dbReference>
<name>A0ABS7UDI1_9ACTN</name>
<evidence type="ECO:0000259" key="5">
    <source>
        <dbReference type="Pfam" id="PF04542"/>
    </source>
</evidence>
<keyword evidence="4" id="KW-0804">Transcription</keyword>
<dbReference type="Gene3D" id="1.20.140.160">
    <property type="match status" value="1"/>
</dbReference>
<dbReference type="CDD" id="cd06171">
    <property type="entry name" value="Sigma70_r4"/>
    <property type="match status" value="1"/>
</dbReference>
<dbReference type="InterPro" id="IPR013324">
    <property type="entry name" value="RNA_pol_sigma_r3/r4-like"/>
</dbReference>
<dbReference type="Gene3D" id="1.10.1740.10">
    <property type="match status" value="1"/>
</dbReference>
<gene>
    <name evidence="7" type="ORF">K8U61_12875</name>
</gene>
<dbReference type="InterPro" id="IPR007630">
    <property type="entry name" value="RNA_pol_sigma70_r4"/>
</dbReference>
<dbReference type="NCBIfam" id="TIGR02937">
    <property type="entry name" value="sigma70-ECF"/>
    <property type="match status" value="1"/>
</dbReference>
<accession>A0ABS7UDI1</accession>
<evidence type="ECO:0000256" key="2">
    <source>
        <dbReference type="ARBA" id="ARBA00023082"/>
    </source>
</evidence>
<dbReference type="Pfam" id="PF04545">
    <property type="entry name" value="Sigma70_r4"/>
    <property type="match status" value="1"/>
</dbReference>
<dbReference type="PANTHER" id="PTHR30385:SF7">
    <property type="entry name" value="RNA POLYMERASE SIGMA FACTOR FLIA"/>
    <property type="match status" value="1"/>
</dbReference>
<evidence type="ECO:0000256" key="3">
    <source>
        <dbReference type="ARBA" id="ARBA00023125"/>
    </source>
</evidence>
<dbReference type="InterPro" id="IPR013325">
    <property type="entry name" value="RNA_pol_sigma_r2"/>
</dbReference>
<dbReference type="SUPFAM" id="SSF88946">
    <property type="entry name" value="Sigma2 domain of RNA polymerase sigma factors"/>
    <property type="match status" value="1"/>
</dbReference>
<keyword evidence="8" id="KW-1185">Reference proteome</keyword>
<dbReference type="InterPro" id="IPR000943">
    <property type="entry name" value="RNA_pol_sigma70"/>
</dbReference>
<organism evidence="7 8">
    <name type="scientific">Nocardioides mangrovi</name>
    <dbReference type="NCBI Taxonomy" id="2874580"/>
    <lineage>
        <taxon>Bacteria</taxon>
        <taxon>Bacillati</taxon>
        <taxon>Actinomycetota</taxon>
        <taxon>Actinomycetes</taxon>
        <taxon>Propionibacteriales</taxon>
        <taxon>Nocardioidaceae</taxon>
        <taxon>Nocardioides</taxon>
    </lineage>
</organism>
<reference evidence="7 8" key="1">
    <citation type="submission" date="2021-09" db="EMBL/GenBank/DDBJ databases">
        <title>Whole genome sequence of Nocardioides sp. GBK3QG-3.</title>
        <authorList>
            <person name="Tuo L."/>
        </authorList>
    </citation>
    <scope>NUCLEOTIDE SEQUENCE [LARGE SCALE GENOMIC DNA]</scope>
    <source>
        <strain evidence="7 8">GBK3QG-3</strain>
    </source>
</reference>
<dbReference type="Proteomes" id="UP000780875">
    <property type="component" value="Unassembled WGS sequence"/>
</dbReference>
<keyword evidence="3" id="KW-0238">DNA-binding</keyword>
<feature type="domain" description="RNA polymerase sigma-70 region 2" evidence="5">
    <location>
        <begin position="23"/>
        <end position="95"/>
    </location>
</feature>
<sequence>MTRSEAVTHADTSAARPVDPAALAEQHVPLVAHLVREVSARIPATVDRDDLRSAGLVALVMAAQSFDPELGVPFPAYAGTRIRGALLDELRSIDWASRSVRRRGREIEATRQRLANALGAFPDDAKVAEAMGVSVADINRADADVSRATVLSIHATEDGTLDLPESRVLGPAEVCERTEQLEYLADAISELPERLQMVVRGYFLEQRPMAEIGELLGVTESRVSQLRAEALVLLRRVMTEALEPQLAEAPADRAGVAERRKAEYVDSVVARHAARRVPTVAVSA</sequence>
<dbReference type="InterPro" id="IPR014284">
    <property type="entry name" value="RNA_pol_sigma-70_dom"/>
</dbReference>
<evidence type="ECO:0000313" key="8">
    <source>
        <dbReference type="Proteomes" id="UP000780875"/>
    </source>
</evidence>
<dbReference type="SUPFAM" id="SSF88659">
    <property type="entry name" value="Sigma3 and sigma4 domains of RNA polymerase sigma factors"/>
    <property type="match status" value="2"/>
</dbReference>
<dbReference type="PANTHER" id="PTHR30385">
    <property type="entry name" value="SIGMA FACTOR F FLAGELLAR"/>
    <property type="match status" value="1"/>
</dbReference>
<dbReference type="Pfam" id="PF04542">
    <property type="entry name" value="Sigma70_r2"/>
    <property type="match status" value="1"/>
</dbReference>
<comment type="caution">
    <text evidence="7">The sequence shown here is derived from an EMBL/GenBank/DDBJ whole genome shotgun (WGS) entry which is preliminary data.</text>
</comment>
<dbReference type="InterPro" id="IPR007627">
    <property type="entry name" value="RNA_pol_sigma70_r2"/>
</dbReference>
<dbReference type="PIRSF" id="PIRSF000770">
    <property type="entry name" value="RNA_pol_sigma-SigE/K"/>
    <property type="match status" value="1"/>
</dbReference>
<feature type="domain" description="RNA polymerase sigma-70 region 4" evidence="6">
    <location>
        <begin position="187"/>
        <end position="235"/>
    </location>
</feature>
<protein>
    <submittedName>
        <fullName evidence="7">Sigma-70 family RNA polymerase sigma factor</fullName>
    </submittedName>
</protein>
<dbReference type="EMBL" id="JAIQZJ010000007">
    <property type="protein sequence ID" value="MBZ5739060.1"/>
    <property type="molecule type" value="Genomic_DNA"/>
</dbReference>
<proteinExistence type="predicted"/>
<evidence type="ECO:0000259" key="6">
    <source>
        <dbReference type="Pfam" id="PF04545"/>
    </source>
</evidence>
<evidence type="ECO:0000313" key="7">
    <source>
        <dbReference type="EMBL" id="MBZ5739060.1"/>
    </source>
</evidence>
<dbReference type="RefSeq" id="WP_224123433.1">
    <property type="nucleotide sequence ID" value="NZ_JAIQZJ010000007.1"/>
</dbReference>
<keyword evidence="2" id="KW-0731">Sigma factor</keyword>
<evidence type="ECO:0000256" key="1">
    <source>
        <dbReference type="ARBA" id="ARBA00023015"/>
    </source>
</evidence>
<keyword evidence="1" id="KW-0805">Transcription regulation</keyword>
<evidence type="ECO:0000256" key="4">
    <source>
        <dbReference type="ARBA" id="ARBA00023163"/>
    </source>
</evidence>